<reference evidence="1" key="1">
    <citation type="submission" date="2020-04" db="EMBL/GenBank/DDBJ databases">
        <authorList>
            <person name="Chiriac C."/>
            <person name="Salcher M."/>
            <person name="Ghai R."/>
            <person name="Kavagutti S V."/>
        </authorList>
    </citation>
    <scope>NUCLEOTIDE SEQUENCE</scope>
</reference>
<sequence length="114" mass="11803">MATITKGTAHIYGISGSVTGLTIQSYSVGKSFANADEVTDKNGVVIAVRYSDERTSLTVEGLVPSTYTASIGDNLTFTGNGLAFSGHITAITESGEAKGFMRISVTAVDYEGIA</sequence>
<gene>
    <name evidence="1" type="ORF">UFOVP779_34</name>
</gene>
<accession>A0A6J5NTV8</accession>
<organism evidence="1">
    <name type="scientific">uncultured Caudovirales phage</name>
    <dbReference type="NCBI Taxonomy" id="2100421"/>
    <lineage>
        <taxon>Viruses</taxon>
        <taxon>Duplodnaviria</taxon>
        <taxon>Heunggongvirae</taxon>
        <taxon>Uroviricota</taxon>
        <taxon>Caudoviricetes</taxon>
        <taxon>Peduoviridae</taxon>
        <taxon>Maltschvirus</taxon>
        <taxon>Maltschvirus maltsch</taxon>
    </lineage>
</organism>
<dbReference type="EMBL" id="LR796720">
    <property type="protein sequence ID" value="CAB4162373.1"/>
    <property type="molecule type" value="Genomic_DNA"/>
</dbReference>
<evidence type="ECO:0000313" key="1">
    <source>
        <dbReference type="EMBL" id="CAB4162373.1"/>
    </source>
</evidence>
<protein>
    <submittedName>
        <fullName evidence="1">Uncharacterized protein</fullName>
    </submittedName>
</protein>
<proteinExistence type="predicted"/>
<name>A0A6J5NTV8_9CAUD</name>